<gene>
    <name evidence="2" type="ORF">DILT_LOCUS2059</name>
</gene>
<dbReference type="EMBL" id="UYRU01019981">
    <property type="protein sequence ID" value="VDK54875.1"/>
    <property type="molecule type" value="Genomic_DNA"/>
</dbReference>
<name>A0A3P6RLM6_DIBLA</name>
<protein>
    <submittedName>
        <fullName evidence="2">Uncharacterized protein</fullName>
    </submittedName>
</protein>
<evidence type="ECO:0000313" key="3">
    <source>
        <dbReference type="Proteomes" id="UP000281553"/>
    </source>
</evidence>
<dbReference type="AlphaFoldDB" id="A0A3P6RLM6"/>
<evidence type="ECO:0000313" key="2">
    <source>
        <dbReference type="EMBL" id="VDK54875.1"/>
    </source>
</evidence>
<evidence type="ECO:0000256" key="1">
    <source>
        <dbReference type="SAM" id="MobiDB-lite"/>
    </source>
</evidence>
<organism evidence="2 3">
    <name type="scientific">Dibothriocephalus latus</name>
    <name type="common">Fish tapeworm</name>
    <name type="synonym">Diphyllobothrium latum</name>
    <dbReference type="NCBI Taxonomy" id="60516"/>
    <lineage>
        <taxon>Eukaryota</taxon>
        <taxon>Metazoa</taxon>
        <taxon>Spiralia</taxon>
        <taxon>Lophotrochozoa</taxon>
        <taxon>Platyhelminthes</taxon>
        <taxon>Cestoda</taxon>
        <taxon>Eucestoda</taxon>
        <taxon>Diphyllobothriidea</taxon>
        <taxon>Diphyllobothriidae</taxon>
        <taxon>Dibothriocephalus</taxon>
    </lineage>
</organism>
<keyword evidence="3" id="KW-1185">Reference proteome</keyword>
<dbReference type="Proteomes" id="UP000281553">
    <property type="component" value="Unassembled WGS sequence"/>
</dbReference>
<feature type="region of interest" description="Disordered" evidence="1">
    <location>
        <begin position="70"/>
        <end position="94"/>
    </location>
</feature>
<reference evidence="2 3" key="1">
    <citation type="submission" date="2018-11" db="EMBL/GenBank/DDBJ databases">
        <authorList>
            <consortium name="Pathogen Informatics"/>
        </authorList>
    </citation>
    <scope>NUCLEOTIDE SEQUENCE [LARGE SCALE GENOMIC DNA]</scope>
</reference>
<sequence>MPLPTLPPLVHVGELLIKSTIFPGALRSPLPPPSVPEESRSKAPPFLASSVQNAGLKLTIHSVYDSTHANSKERLATNKSDAPHPLPSPINQVS</sequence>
<accession>A0A3P6RLM6</accession>
<proteinExistence type="predicted"/>